<dbReference type="EMBL" id="LC776701">
    <property type="protein sequence ID" value="BEQ12906.1"/>
    <property type="molecule type" value="Genomic_DNA"/>
</dbReference>
<proteinExistence type="predicted"/>
<name>A0AAU9ECB8_9CAUD</name>
<dbReference type="Pfam" id="PF11123">
    <property type="entry name" value="DNA_Packaging_2"/>
    <property type="match status" value="1"/>
</dbReference>
<evidence type="ECO:0000313" key="2">
    <source>
        <dbReference type="Proteomes" id="UP001304640"/>
    </source>
</evidence>
<evidence type="ECO:0000313" key="1">
    <source>
        <dbReference type="EMBL" id="BEQ12906.1"/>
    </source>
</evidence>
<protein>
    <submittedName>
        <fullName evidence="1">Terminase small subunit</fullName>
    </submittedName>
</protein>
<accession>A0AAU9ECB8</accession>
<gene>
    <name evidence="1" type="ORF">Ep4_047</name>
</gene>
<organism evidence="1 2">
    <name type="scientific">Pseudomonas phage Ep4</name>
    <dbReference type="NCBI Taxonomy" id="3057492"/>
    <lineage>
        <taxon>Viruses</taxon>
        <taxon>Duplodnaviria</taxon>
        <taxon>Heunggongvirae</taxon>
        <taxon>Uroviricota</taxon>
        <taxon>Caudoviricetes</taxon>
        <taxon>Autographivirales</taxon>
        <taxon>Autoscriptoviridae</taxon>
        <taxon>Corkvirinae</taxon>
        <taxon>Actinidiaevirus</taxon>
        <taxon>Actinidiaevirus Ep4</taxon>
    </lineage>
</organism>
<dbReference type="Proteomes" id="UP001304640">
    <property type="component" value="Segment"/>
</dbReference>
<dbReference type="InterPro" id="IPR024345">
    <property type="entry name" value="DNA_matur_Phage_T7-like"/>
</dbReference>
<keyword evidence="2" id="KW-1185">Reference proteome</keyword>
<sequence>MSIKRKSASTGALAELHEMLAQVFIDDLRQSKEEGIPLPAANLGVIRQFLKDNEITASIDADDMANIRDEFADELAARRAANKAKLDNTLAEDDMTLLLR</sequence>
<reference evidence="1 2" key="1">
    <citation type="submission" date="2023-07" db="EMBL/GenBank/DDBJ databases">
        <title>Complete genome sequence of Pseudomonas phage Ep4.</title>
        <authorList>
            <person name="Aono M."/>
            <person name="Yagi H."/>
            <person name="Kobayashi K."/>
        </authorList>
    </citation>
    <scope>NUCLEOTIDE SEQUENCE [LARGE SCALE GENOMIC DNA]</scope>
    <source>
        <strain evidence="1 2">Ep4</strain>
    </source>
</reference>